<evidence type="ECO:0000313" key="1">
    <source>
        <dbReference type="EMBL" id="KAJ8064891.1"/>
    </source>
</evidence>
<protein>
    <submittedName>
        <fullName evidence="1">Uncharacterized protein</fullName>
    </submittedName>
</protein>
<name>A0A9X0DIL4_9HELO</name>
<proteinExistence type="predicted"/>
<comment type="caution">
    <text evidence="1">The sequence shown here is derived from an EMBL/GenBank/DDBJ whole genome shotgun (WGS) entry which is preliminary data.</text>
</comment>
<gene>
    <name evidence="1" type="ORF">OCU04_007196</name>
</gene>
<accession>A0A9X0DIL4</accession>
<keyword evidence="2" id="KW-1185">Reference proteome</keyword>
<sequence length="70" mass="7761">MATKLTNEIRSASESLDSPTYAIPLHEKQDLLSAAKELVEKLEGPEIGVWRVVFGVSRSLSLILHGMRLK</sequence>
<dbReference type="OrthoDB" id="10507753at2759"/>
<organism evidence="1 2">
    <name type="scientific">Sclerotinia nivalis</name>
    <dbReference type="NCBI Taxonomy" id="352851"/>
    <lineage>
        <taxon>Eukaryota</taxon>
        <taxon>Fungi</taxon>
        <taxon>Dikarya</taxon>
        <taxon>Ascomycota</taxon>
        <taxon>Pezizomycotina</taxon>
        <taxon>Leotiomycetes</taxon>
        <taxon>Helotiales</taxon>
        <taxon>Sclerotiniaceae</taxon>
        <taxon>Sclerotinia</taxon>
    </lineage>
</organism>
<reference evidence="1" key="1">
    <citation type="submission" date="2022-11" db="EMBL/GenBank/DDBJ databases">
        <title>Genome Resource of Sclerotinia nivalis Strain SnTB1, a Plant Pathogen Isolated from American Ginseng.</title>
        <authorList>
            <person name="Fan S."/>
        </authorList>
    </citation>
    <scope>NUCLEOTIDE SEQUENCE</scope>
    <source>
        <strain evidence="1">SnTB1</strain>
    </source>
</reference>
<evidence type="ECO:0000313" key="2">
    <source>
        <dbReference type="Proteomes" id="UP001152300"/>
    </source>
</evidence>
<dbReference type="EMBL" id="JAPEIS010000007">
    <property type="protein sequence ID" value="KAJ8064891.1"/>
    <property type="molecule type" value="Genomic_DNA"/>
</dbReference>
<dbReference type="Proteomes" id="UP001152300">
    <property type="component" value="Unassembled WGS sequence"/>
</dbReference>
<dbReference type="AlphaFoldDB" id="A0A9X0DIL4"/>